<reference evidence="1" key="1">
    <citation type="submission" date="2020-05" db="EMBL/GenBank/DDBJ databases">
        <title>Large-scale comparative analyses of tick genomes elucidate their genetic diversity and vector capacities.</title>
        <authorList>
            <person name="Jia N."/>
            <person name="Wang J."/>
            <person name="Shi W."/>
            <person name="Du L."/>
            <person name="Sun Y."/>
            <person name="Zhan W."/>
            <person name="Jiang J."/>
            <person name="Wang Q."/>
            <person name="Zhang B."/>
            <person name="Ji P."/>
            <person name="Sakyi L.B."/>
            <person name="Cui X."/>
            <person name="Yuan T."/>
            <person name="Jiang B."/>
            <person name="Yang W."/>
            <person name="Lam T.T.-Y."/>
            <person name="Chang Q."/>
            <person name="Ding S."/>
            <person name="Wang X."/>
            <person name="Zhu J."/>
            <person name="Ruan X."/>
            <person name="Zhao L."/>
            <person name="Wei J."/>
            <person name="Que T."/>
            <person name="Du C."/>
            <person name="Cheng J."/>
            <person name="Dai P."/>
            <person name="Han X."/>
            <person name="Huang E."/>
            <person name="Gao Y."/>
            <person name="Liu J."/>
            <person name="Shao H."/>
            <person name="Ye R."/>
            <person name="Li L."/>
            <person name="Wei W."/>
            <person name="Wang X."/>
            <person name="Wang C."/>
            <person name="Yang T."/>
            <person name="Huo Q."/>
            <person name="Li W."/>
            <person name="Guo W."/>
            <person name="Chen H."/>
            <person name="Zhou L."/>
            <person name="Ni X."/>
            <person name="Tian J."/>
            <person name="Zhou Y."/>
            <person name="Sheng Y."/>
            <person name="Liu T."/>
            <person name="Pan Y."/>
            <person name="Xia L."/>
            <person name="Li J."/>
            <person name="Zhao F."/>
            <person name="Cao W."/>
        </authorList>
    </citation>
    <scope>NUCLEOTIDE SEQUENCE</scope>
    <source>
        <strain evidence="1">Hyas-2018</strain>
    </source>
</reference>
<sequence length="98" mass="10511">MSWETLPEAEAPTVESFVRDGGPSHGELLRLLEQCDLTNSRCSTPCISPSPSILGGAATLARLRAANLVLLGQQQAQQHAHDESSSSGLPEDRRVTRC</sequence>
<protein>
    <submittedName>
        <fullName evidence="1">Uncharacterized protein</fullName>
    </submittedName>
</protein>
<organism evidence="1 2">
    <name type="scientific">Hyalomma asiaticum</name>
    <name type="common">Tick</name>
    <dbReference type="NCBI Taxonomy" id="266040"/>
    <lineage>
        <taxon>Eukaryota</taxon>
        <taxon>Metazoa</taxon>
        <taxon>Ecdysozoa</taxon>
        <taxon>Arthropoda</taxon>
        <taxon>Chelicerata</taxon>
        <taxon>Arachnida</taxon>
        <taxon>Acari</taxon>
        <taxon>Parasitiformes</taxon>
        <taxon>Ixodida</taxon>
        <taxon>Ixodoidea</taxon>
        <taxon>Ixodidae</taxon>
        <taxon>Hyalomminae</taxon>
        <taxon>Hyalomma</taxon>
    </lineage>
</organism>
<proteinExistence type="predicted"/>
<gene>
    <name evidence="1" type="ORF">HPB50_015390</name>
</gene>
<dbReference type="EMBL" id="CM023487">
    <property type="protein sequence ID" value="KAH6926162.1"/>
    <property type="molecule type" value="Genomic_DNA"/>
</dbReference>
<keyword evidence="2" id="KW-1185">Reference proteome</keyword>
<name>A0ACB7RTB5_HYAAI</name>
<dbReference type="Proteomes" id="UP000821845">
    <property type="component" value="Chromosome 7"/>
</dbReference>
<accession>A0ACB7RTB5</accession>
<evidence type="ECO:0000313" key="1">
    <source>
        <dbReference type="EMBL" id="KAH6926162.1"/>
    </source>
</evidence>
<evidence type="ECO:0000313" key="2">
    <source>
        <dbReference type="Proteomes" id="UP000821845"/>
    </source>
</evidence>
<comment type="caution">
    <text evidence="1">The sequence shown here is derived from an EMBL/GenBank/DDBJ whole genome shotgun (WGS) entry which is preliminary data.</text>
</comment>